<dbReference type="InterPro" id="IPR009057">
    <property type="entry name" value="Homeodomain-like_sf"/>
</dbReference>
<evidence type="ECO:0000256" key="5">
    <source>
        <dbReference type="SAM" id="MobiDB-lite"/>
    </source>
</evidence>
<evidence type="ECO:0000256" key="3">
    <source>
        <dbReference type="ARBA" id="ARBA00023163"/>
    </source>
</evidence>
<evidence type="ECO:0000256" key="4">
    <source>
        <dbReference type="PROSITE-ProRule" id="PRU00335"/>
    </source>
</evidence>
<keyword evidence="2 4" id="KW-0238">DNA-binding</keyword>
<keyword evidence="8" id="KW-1185">Reference proteome</keyword>
<evidence type="ECO:0000259" key="6">
    <source>
        <dbReference type="PROSITE" id="PS50977"/>
    </source>
</evidence>
<evidence type="ECO:0000313" key="8">
    <source>
        <dbReference type="Proteomes" id="UP001596484"/>
    </source>
</evidence>
<keyword evidence="1" id="KW-0805">Transcription regulation</keyword>
<dbReference type="InterPro" id="IPR001647">
    <property type="entry name" value="HTH_TetR"/>
</dbReference>
<dbReference type="PRINTS" id="PR00455">
    <property type="entry name" value="HTHTETR"/>
</dbReference>
<dbReference type="SUPFAM" id="SSF46689">
    <property type="entry name" value="Homeodomain-like"/>
    <property type="match status" value="1"/>
</dbReference>
<dbReference type="PANTHER" id="PTHR30055:SF238">
    <property type="entry name" value="MYCOFACTOCIN BIOSYNTHESIS TRANSCRIPTIONAL REGULATOR MFTR-RELATED"/>
    <property type="match status" value="1"/>
</dbReference>
<protein>
    <submittedName>
        <fullName evidence="7">TetR/AcrR family transcriptional regulator</fullName>
    </submittedName>
</protein>
<dbReference type="PROSITE" id="PS50977">
    <property type="entry name" value="HTH_TETR_2"/>
    <property type="match status" value="1"/>
</dbReference>
<dbReference type="EMBL" id="JBHTCS010000024">
    <property type="protein sequence ID" value="MFC7450256.1"/>
    <property type="molecule type" value="Genomic_DNA"/>
</dbReference>
<proteinExistence type="predicted"/>
<feature type="region of interest" description="Disordered" evidence="5">
    <location>
        <begin position="185"/>
        <end position="205"/>
    </location>
</feature>
<dbReference type="Proteomes" id="UP001596484">
    <property type="component" value="Unassembled WGS sequence"/>
</dbReference>
<dbReference type="RefSeq" id="WP_378407975.1">
    <property type="nucleotide sequence ID" value="NZ_JBHTCS010000024.1"/>
</dbReference>
<feature type="domain" description="HTH tetR-type" evidence="6">
    <location>
        <begin position="1"/>
        <end position="61"/>
    </location>
</feature>
<evidence type="ECO:0000256" key="1">
    <source>
        <dbReference type="ARBA" id="ARBA00023015"/>
    </source>
</evidence>
<accession>A0ABW2S2E6</accession>
<name>A0ABW2S2E6_9NOCA</name>
<gene>
    <name evidence="7" type="ORF">ACFQS9_20380</name>
</gene>
<dbReference type="InterPro" id="IPR050109">
    <property type="entry name" value="HTH-type_TetR-like_transc_reg"/>
</dbReference>
<dbReference type="PANTHER" id="PTHR30055">
    <property type="entry name" value="HTH-TYPE TRANSCRIPTIONAL REGULATOR RUTR"/>
    <property type="match status" value="1"/>
</dbReference>
<dbReference type="SUPFAM" id="SSF48498">
    <property type="entry name" value="Tetracyclin repressor-like, C-terminal domain"/>
    <property type="match status" value="1"/>
</dbReference>
<comment type="caution">
    <text evidence="7">The sequence shown here is derived from an EMBL/GenBank/DDBJ whole genome shotgun (WGS) entry which is preliminary data.</text>
</comment>
<evidence type="ECO:0000313" key="7">
    <source>
        <dbReference type="EMBL" id="MFC7450256.1"/>
    </source>
</evidence>
<dbReference type="Gene3D" id="1.10.357.10">
    <property type="entry name" value="Tetracycline Repressor, domain 2"/>
    <property type="match status" value="1"/>
</dbReference>
<reference evidence="8" key="1">
    <citation type="journal article" date="2019" name="Int. J. Syst. Evol. Microbiol.">
        <title>The Global Catalogue of Microorganisms (GCM) 10K type strain sequencing project: providing services to taxonomists for standard genome sequencing and annotation.</title>
        <authorList>
            <consortium name="The Broad Institute Genomics Platform"/>
            <consortium name="The Broad Institute Genome Sequencing Center for Infectious Disease"/>
            <person name="Wu L."/>
            <person name="Ma J."/>
        </authorList>
    </citation>
    <scope>NUCLEOTIDE SEQUENCE [LARGE SCALE GENOMIC DNA]</scope>
    <source>
        <strain evidence="8">ICMP 19430</strain>
    </source>
</reference>
<sequence>MGTRDQILDAAAEIMRNRGVAQATTKEIAKAAGYSEAALYKHFSDKEDLILNVLRHRMPGQDSARPEPGTDTVEDNLAAFARMALTFYQQSLPLLGGLLAQPKRMAAHRDSMRRHGAGPGHAIAGIARYLRAEQELGRVDTDTDTDTVAAMLDGTCFHQAFLRFYEAGPDATAAPDELARSLARTLSRGLGSSTRDGHGPAAEAP</sequence>
<evidence type="ECO:0000256" key="2">
    <source>
        <dbReference type="ARBA" id="ARBA00023125"/>
    </source>
</evidence>
<feature type="DNA-binding region" description="H-T-H motif" evidence="4">
    <location>
        <begin position="24"/>
        <end position="43"/>
    </location>
</feature>
<dbReference type="Gene3D" id="1.10.10.60">
    <property type="entry name" value="Homeodomain-like"/>
    <property type="match status" value="1"/>
</dbReference>
<dbReference type="Pfam" id="PF00440">
    <property type="entry name" value="TetR_N"/>
    <property type="match status" value="1"/>
</dbReference>
<dbReference type="InterPro" id="IPR036271">
    <property type="entry name" value="Tet_transcr_reg_TetR-rel_C_sf"/>
</dbReference>
<organism evidence="7 8">
    <name type="scientific">Rhodococcus daqingensis</name>
    <dbReference type="NCBI Taxonomy" id="2479363"/>
    <lineage>
        <taxon>Bacteria</taxon>
        <taxon>Bacillati</taxon>
        <taxon>Actinomycetota</taxon>
        <taxon>Actinomycetes</taxon>
        <taxon>Mycobacteriales</taxon>
        <taxon>Nocardiaceae</taxon>
        <taxon>Rhodococcus</taxon>
    </lineage>
</organism>
<keyword evidence="3" id="KW-0804">Transcription</keyword>